<dbReference type="AlphaFoldDB" id="A0A914GQ36"/>
<dbReference type="Proteomes" id="UP000887572">
    <property type="component" value="Unplaced"/>
</dbReference>
<proteinExistence type="predicted"/>
<sequence length="327" mass="35792">MKIFLLIFIVQRIISARSADAIGARRGCPTERRKLAATLWLLPRKLVQIDREESIGRRFCQLLPILFFFLPALIASSSSHSTPLPTSHGCPSEMLQKCAEPLQQLGISSGKNLVLLLLQLHSPNQLRKSCLAYATALPCFRNLVHRCGVPSQTEILRQMENAHHFLCSPFSAVEQSHLLAHRVCIGRVLGEVGGGANCAGGGQNSSAMAVVLFRCRERCLAAAGEMSESAKFGCLLRAKCGREAAAFYTKMQRKIFHKKFPLICEPQNSRELAATAQIVVQSVGDEQKKSKKEPTAETKAAKSQSVTSATVPSQPTIFVISKVAHFI</sequence>
<evidence type="ECO:0000256" key="1">
    <source>
        <dbReference type="SAM" id="MobiDB-lite"/>
    </source>
</evidence>
<accession>A0A914GQ36</accession>
<keyword evidence="2" id="KW-0732">Signal</keyword>
<evidence type="ECO:0000313" key="3">
    <source>
        <dbReference type="Proteomes" id="UP000887572"/>
    </source>
</evidence>
<evidence type="ECO:0000256" key="2">
    <source>
        <dbReference type="SAM" id="SignalP"/>
    </source>
</evidence>
<keyword evidence="3" id="KW-1185">Reference proteome</keyword>
<evidence type="ECO:0000313" key="4">
    <source>
        <dbReference type="WBParaSite" id="Gr19_v10_g10385.t3"/>
    </source>
</evidence>
<dbReference type="WBParaSite" id="Gr19_v10_g10385.t3">
    <property type="protein sequence ID" value="Gr19_v10_g10385.t3"/>
    <property type="gene ID" value="Gr19_v10_g10385"/>
</dbReference>
<feature type="compositionally biased region" description="Basic and acidic residues" evidence="1">
    <location>
        <begin position="285"/>
        <end position="300"/>
    </location>
</feature>
<feature type="signal peptide" evidence="2">
    <location>
        <begin position="1"/>
        <end position="16"/>
    </location>
</feature>
<feature type="region of interest" description="Disordered" evidence="1">
    <location>
        <begin position="284"/>
        <end position="307"/>
    </location>
</feature>
<name>A0A914GQ36_GLORO</name>
<protein>
    <submittedName>
        <fullName evidence="4">Secreted protein</fullName>
    </submittedName>
</protein>
<organism evidence="3 4">
    <name type="scientific">Globodera rostochiensis</name>
    <name type="common">Golden nematode worm</name>
    <name type="synonym">Heterodera rostochiensis</name>
    <dbReference type="NCBI Taxonomy" id="31243"/>
    <lineage>
        <taxon>Eukaryota</taxon>
        <taxon>Metazoa</taxon>
        <taxon>Ecdysozoa</taxon>
        <taxon>Nematoda</taxon>
        <taxon>Chromadorea</taxon>
        <taxon>Rhabditida</taxon>
        <taxon>Tylenchina</taxon>
        <taxon>Tylenchomorpha</taxon>
        <taxon>Tylenchoidea</taxon>
        <taxon>Heteroderidae</taxon>
        <taxon>Heteroderinae</taxon>
        <taxon>Globodera</taxon>
    </lineage>
</organism>
<reference evidence="4" key="1">
    <citation type="submission" date="2022-11" db="UniProtKB">
        <authorList>
            <consortium name="WormBaseParasite"/>
        </authorList>
    </citation>
    <scope>IDENTIFICATION</scope>
</reference>
<feature type="chain" id="PRO_5038077149" evidence="2">
    <location>
        <begin position="17"/>
        <end position="327"/>
    </location>
</feature>